<gene>
    <name evidence="1" type="ORF">S01H4_14048</name>
</gene>
<dbReference type="AlphaFoldDB" id="X0ZEX4"/>
<sequence length="144" mass="15806">MTVRPPFEAPTAERLIDKILSDELVRPIEFQLSVSDLFEGGDPLCGRAVLGGVWLGRAYRASHVAMAYNGIAARPNEKNTSVGSANRLDFMTSVSWLSREPLPDISSFAKSPTTHHNEVLADKLSRSKDHAPRSRQASALILCF</sequence>
<protein>
    <submittedName>
        <fullName evidence="1">Uncharacterized protein</fullName>
    </submittedName>
</protein>
<reference evidence="1" key="1">
    <citation type="journal article" date="2014" name="Front. Microbiol.">
        <title>High frequency of phylogenetically diverse reductive dehalogenase-homologous genes in deep subseafloor sedimentary metagenomes.</title>
        <authorList>
            <person name="Kawai M."/>
            <person name="Futagami T."/>
            <person name="Toyoda A."/>
            <person name="Takaki Y."/>
            <person name="Nishi S."/>
            <person name="Hori S."/>
            <person name="Arai W."/>
            <person name="Tsubouchi T."/>
            <person name="Morono Y."/>
            <person name="Uchiyama I."/>
            <person name="Ito T."/>
            <person name="Fujiyama A."/>
            <person name="Inagaki F."/>
            <person name="Takami H."/>
        </authorList>
    </citation>
    <scope>NUCLEOTIDE SEQUENCE</scope>
    <source>
        <strain evidence="1">Expedition CK06-06</strain>
    </source>
</reference>
<evidence type="ECO:0000313" key="1">
    <source>
        <dbReference type="EMBL" id="GAG58878.1"/>
    </source>
</evidence>
<accession>X0ZEX4</accession>
<comment type="caution">
    <text evidence="1">The sequence shown here is derived from an EMBL/GenBank/DDBJ whole genome shotgun (WGS) entry which is preliminary data.</text>
</comment>
<organism evidence="1">
    <name type="scientific">marine sediment metagenome</name>
    <dbReference type="NCBI Taxonomy" id="412755"/>
    <lineage>
        <taxon>unclassified sequences</taxon>
        <taxon>metagenomes</taxon>
        <taxon>ecological metagenomes</taxon>
    </lineage>
</organism>
<proteinExistence type="predicted"/>
<dbReference type="EMBL" id="BART01006168">
    <property type="protein sequence ID" value="GAG58878.1"/>
    <property type="molecule type" value="Genomic_DNA"/>
</dbReference>
<name>X0ZEX4_9ZZZZ</name>